<keyword evidence="4 8" id="KW-0812">Transmembrane</keyword>
<evidence type="ECO:0000256" key="4">
    <source>
        <dbReference type="ARBA" id="ARBA00022692"/>
    </source>
</evidence>
<protein>
    <submittedName>
        <fullName evidence="10">Glycosyl transferase family 2</fullName>
    </submittedName>
</protein>
<keyword evidence="7 8" id="KW-0472">Membrane</keyword>
<dbReference type="Gene3D" id="3.90.550.10">
    <property type="entry name" value="Spore Coat Polysaccharide Biosynthesis Protein SpsA, Chain A"/>
    <property type="match status" value="1"/>
</dbReference>
<dbReference type="InterPro" id="IPR001173">
    <property type="entry name" value="Glyco_trans_2-like"/>
</dbReference>
<evidence type="ECO:0000256" key="1">
    <source>
        <dbReference type="ARBA" id="ARBA00022475"/>
    </source>
</evidence>
<keyword evidence="1" id="KW-1003">Cell membrane</keyword>
<evidence type="ECO:0000313" key="10">
    <source>
        <dbReference type="EMBL" id="OGY93942.1"/>
    </source>
</evidence>
<sequence length="308" mass="35475">MDLSVVVPLYNEEGSLRELNKKLQSVLSRLNINYEILYIDDGSRDNSVKILKELAVQDRHLKIIQHKRNFGKSTALAVAFSKTEGDLVVTMDADLQDDPEEIPRFIEQINQGYDLVSGWKQDRQDPLVKLISSKIFNLTVSFLSGLKIHDFNCGFKIYRKEVVKNLEIYGELHRFLPFLAHQQGFRVTEMKVQHHARKFGESKYGHLGLRRFSNYILDPINVVFITKYKRKPAHFFGNLGMMAFGLGILICIYLSILWFWGQGIGNRPLLFLGVLLIIIGIQLIAMGFLGELIVRENISKDKDEYIKK</sequence>
<dbReference type="GO" id="GO:0009103">
    <property type="term" value="P:lipopolysaccharide biosynthetic process"/>
    <property type="evidence" value="ECO:0007669"/>
    <property type="project" value="UniProtKB-KW"/>
</dbReference>
<dbReference type="Proteomes" id="UP000177626">
    <property type="component" value="Unassembled WGS sequence"/>
</dbReference>
<evidence type="ECO:0000259" key="9">
    <source>
        <dbReference type="Pfam" id="PF00535"/>
    </source>
</evidence>
<evidence type="ECO:0000256" key="5">
    <source>
        <dbReference type="ARBA" id="ARBA00022985"/>
    </source>
</evidence>
<keyword evidence="3 10" id="KW-0808">Transferase</keyword>
<dbReference type="PANTHER" id="PTHR48090:SF3">
    <property type="entry name" value="UNDECAPRENYL-PHOSPHATE 4-DEOXY-4-FORMAMIDO-L-ARABINOSE TRANSFERASE"/>
    <property type="match status" value="1"/>
</dbReference>
<comment type="caution">
    <text evidence="10">The sequence shown here is derived from an EMBL/GenBank/DDBJ whole genome shotgun (WGS) entry which is preliminary data.</text>
</comment>
<dbReference type="PANTHER" id="PTHR48090">
    <property type="entry name" value="UNDECAPRENYL-PHOSPHATE 4-DEOXY-4-FORMAMIDO-L-ARABINOSE TRANSFERASE-RELATED"/>
    <property type="match status" value="1"/>
</dbReference>
<dbReference type="InterPro" id="IPR029044">
    <property type="entry name" value="Nucleotide-diphossugar_trans"/>
</dbReference>
<reference evidence="10 11" key="1">
    <citation type="journal article" date="2016" name="Nat. Commun.">
        <title>Thousands of microbial genomes shed light on interconnected biogeochemical processes in an aquifer system.</title>
        <authorList>
            <person name="Anantharaman K."/>
            <person name="Brown C.T."/>
            <person name="Hug L.A."/>
            <person name="Sharon I."/>
            <person name="Castelle C.J."/>
            <person name="Probst A.J."/>
            <person name="Thomas B.C."/>
            <person name="Singh A."/>
            <person name="Wilkins M.J."/>
            <person name="Karaoz U."/>
            <person name="Brodie E.L."/>
            <person name="Williams K.H."/>
            <person name="Hubbard S.S."/>
            <person name="Banfield J.F."/>
        </authorList>
    </citation>
    <scope>NUCLEOTIDE SEQUENCE [LARGE SCALE GENOMIC DNA]</scope>
</reference>
<keyword evidence="5" id="KW-0448">Lipopolysaccharide biosynthesis</keyword>
<evidence type="ECO:0000256" key="2">
    <source>
        <dbReference type="ARBA" id="ARBA00022676"/>
    </source>
</evidence>
<evidence type="ECO:0000313" key="11">
    <source>
        <dbReference type="Proteomes" id="UP000177626"/>
    </source>
</evidence>
<keyword evidence="2" id="KW-0328">Glycosyltransferase</keyword>
<gene>
    <name evidence="10" type="ORF">A2406_03495</name>
</gene>
<dbReference type="Pfam" id="PF00535">
    <property type="entry name" value="Glycos_transf_2"/>
    <property type="match status" value="1"/>
</dbReference>
<dbReference type="GO" id="GO:0005886">
    <property type="term" value="C:plasma membrane"/>
    <property type="evidence" value="ECO:0007669"/>
    <property type="project" value="TreeGrafter"/>
</dbReference>
<dbReference type="AlphaFoldDB" id="A0A1G2BXS4"/>
<proteinExistence type="predicted"/>
<dbReference type="EMBL" id="MHKQ01000014">
    <property type="protein sequence ID" value="OGY93942.1"/>
    <property type="molecule type" value="Genomic_DNA"/>
</dbReference>
<evidence type="ECO:0000256" key="8">
    <source>
        <dbReference type="SAM" id="Phobius"/>
    </source>
</evidence>
<feature type="transmembrane region" description="Helical" evidence="8">
    <location>
        <begin position="272"/>
        <end position="294"/>
    </location>
</feature>
<evidence type="ECO:0000256" key="7">
    <source>
        <dbReference type="ARBA" id="ARBA00023136"/>
    </source>
</evidence>
<evidence type="ECO:0000256" key="6">
    <source>
        <dbReference type="ARBA" id="ARBA00022989"/>
    </source>
</evidence>
<dbReference type="InterPro" id="IPR050256">
    <property type="entry name" value="Glycosyltransferase_2"/>
</dbReference>
<name>A0A1G2BXS4_9BACT</name>
<feature type="transmembrane region" description="Helical" evidence="8">
    <location>
        <begin position="235"/>
        <end position="260"/>
    </location>
</feature>
<dbReference type="CDD" id="cd04187">
    <property type="entry name" value="DPM1_like_bac"/>
    <property type="match status" value="1"/>
</dbReference>
<dbReference type="GO" id="GO:0099621">
    <property type="term" value="F:undecaprenyl-phosphate 4-deoxy-4-formamido-L-arabinose transferase activity"/>
    <property type="evidence" value="ECO:0007669"/>
    <property type="project" value="TreeGrafter"/>
</dbReference>
<dbReference type="SUPFAM" id="SSF53448">
    <property type="entry name" value="Nucleotide-diphospho-sugar transferases"/>
    <property type="match status" value="1"/>
</dbReference>
<keyword evidence="6 8" id="KW-1133">Transmembrane helix</keyword>
<organism evidence="10 11">
    <name type="scientific">Candidatus Komeilibacteria bacterium RIFOXYC1_FULL_37_11</name>
    <dbReference type="NCBI Taxonomy" id="1798555"/>
    <lineage>
        <taxon>Bacteria</taxon>
        <taxon>Candidatus Komeiliibacteriota</taxon>
    </lineage>
</organism>
<feature type="domain" description="Glycosyltransferase 2-like" evidence="9">
    <location>
        <begin position="4"/>
        <end position="165"/>
    </location>
</feature>
<evidence type="ECO:0000256" key="3">
    <source>
        <dbReference type="ARBA" id="ARBA00022679"/>
    </source>
</evidence>
<accession>A0A1G2BXS4</accession>